<reference evidence="7" key="1">
    <citation type="submission" date="2023-03" db="EMBL/GenBank/DDBJ databases">
        <title>Stygiobacter electus gen. nov., sp. nov., facultatively anaerobic thermotolerant bacterium of the class Ignavibacteria from a well of Yessentuki mineral water deposit.</title>
        <authorList>
            <person name="Podosokorskaya O.A."/>
            <person name="Elcheninov A.G."/>
            <person name="Petrova N.F."/>
            <person name="Zavarzina D.G."/>
            <person name="Kublanov I.V."/>
            <person name="Merkel A.Y."/>
        </authorList>
    </citation>
    <scope>NUCLEOTIDE SEQUENCE</scope>
    <source>
        <strain evidence="7">09-Me</strain>
    </source>
</reference>
<gene>
    <name evidence="7" type="ORF">P0M35_04045</name>
</gene>
<name>A0AAE3TBX6_9BACT</name>
<comment type="subcellular location">
    <subcellularLocation>
        <location evidence="1">Membrane</location>
    </subcellularLocation>
</comment>
<comment type="caution">
    <text evidence="7">The sequence shown here is derived from an EMBL/GenBank/DDBJ whole genome shotgun (WGS) entry which is preliminary data.</text>
</comment>
<sequence>MKKFILIFILMGLNLQAQIDLKEKLKGYVNPDEIVSLSETLPFNQAIEILSKVSEKLTGKKIISLPNISSPIGVEIDKMPYKKALLIIVQINNLILEETESTIVVKRKDTSKESLPREQYVPVSEREVKISALLFEASVSDMKERGVNWEFLLSKAGLSLGGKIVTAQTQTQQSTGTPQQTQNPPEFSLSPKIDFKLGNTFDGTATGLFKFFEEENLGKIISRPTIIAINGMQGKTQVGSDFSIKERDFAGNLIDKFYQSGTIIEVTPNIISEEGVDYVMLKVRVERSSVIPGAITTEKPKTEVTTNLLLLNGEEAVIGGLLVNEETINRRGVPILKDLPWWFLGLRYLFGYDQKTVSTKEIITLIKVELLPTLKERIEAKKKEALKEQIIEHQQDLKGYQEQIKNAKDEIKEKNKTEEPK</sequence>
<evidence type="ECO:0000256" key="2">
    <source>
        <dbReference type="ARBA" id="ARBA00022729"/>
    </source>
</evidence>
<dbReference type="GO" id="GO:0009306">
    <property type="term" value="P:protein secretion"/>
    <property type="evidence" value="ECO:0007669"/>
    <property type="project" value="InterPro"/>
</dbReference>
<feature type="domain" description="Type II/III secretion system secretin-like" evidence="6">
    <location>
        <begin position="213"/>
        <end position="370"/>
    </location>
</feature>
<dbReference type="InterPro" id="IPR004846">
    <property type="entry name" value="T2SS/T3SS_dom"/>
</dbReference>
<keyword evidence="5" id="KW-0175">Coiled coil</keyword>
<accession>A0AAE3TBX6</accession>
<evidence type="ECO:0000256" key="5">
    <source>
        <dbReference type="SAM" id="Coils"/>
    </source>
</evidence>
<dbReference type="PANTHER" id="PTHR30332:SF24">
    <property type="entry name" value="SECRETIN GSPD-RELATED"/>
    <property type="match status" value="1"/>
</dbReference>
<organism evidence="7 8">
    <name type="scientific">Stygiobacter electus</name>
    <dbReference type="NCBI Taxonomy" id="3032292"/>
    <lineage>
        <taxon>Bacteria</taxon>
        <taxon>Pseudomonadati</taxon>
        <taxon>Ignavibacteriota</taxon>
        <taxon>Ignavibacteria</taxon>
        <taxon>Ignavibacteriales</taxon>
        <taxon>Melioribacteraceae</taxon>
        <taxon>Stygiobacter</taxon>
    </lineage>
</organism>
<proteinExistence type="inferred from homology"/>
<dbReference type="GO" id="GO:0015627">
    <property type="term" value="C:type II protein secretion system complex"/>
    <property type="evidence" value="ECO:0007669"/>
    <property type="project" value="TreeGrafter"/>
</dbReference>
<dbReference type="GO" id="GO:0016020">
    <property type="term" value="C:membrane"/>
    <property type="evidence" value="ECO:0007669"/>
    <property type="project" value="UniProtKB-SubCell"/>
</dbReference>
<keyword evidence="8" id="KW-1185">Reference proteome</keyword>
<protein>
    <recommendedName>
        <fullName evidence="6">Type II/III secretion system secretin-like domain-containing protein</fullName>
    </recommendedName>
</protein>
<dbReference type="RefSeq" id="WP_321535076.1">
    <property type="nucleotide sequence ID" value="NZ_JARGDL010000003.1"/>
</dbReference>
<comment type="similarity">
    <text evidence="4">Belongs to the bacterial secretin family.</text>
</comment>
<keyword evidence="2" id="KW-0732">Signal</keyword>
<dbReference type="EMBL" id="JARGDL010000003">
    <property type="protein sequence ID" value="MDF1611310.1"/>
    <property type="molecule type" value="Genomic_DNA"/>
</dbReference>
<evidence type="ECO:0000313" key="8">
    <source>
        <dbReference type="Proteomes" id="UP001221302"/>
    </source>
</evidence>
<dbReference type="PANTHER" id="PTHR30332">
    <property type="entry name" value="PROBABLE GENERAL SECRETION PATHWAY PROTEIN D"/>
    <property type="match status" value="1"/>
</dbReference>
<dbReference type="Pfam" id="PF00263">
    <property type="entry name" value="Secretin"/>
    <property type="match status" value="1"/>
</dbReference>
<evidence type="ECO:0000256" key="4">
    <source>
        <dbReference type="RuleBase" id="RU004003"/>
    </source>
</evidence>
<evidence type="ECO:0000256" key="1">
    <source>
        <dbReference type="ARBA" id="ARBA00004370"/>
    </source>
</evidence>
<evidence type="ECO:0000256" key="3">
    <source>
        <dbReference type="ARBA" id="ARBA00023136"/>
    </source>
</evidence>
<feature type="coiled-coil region" evidence="5">
    <location>
        <begin position="383"/>
        <end position="417"/>
    </location>
</feature>
<dbReference type="InterPro" id="IPR050810">
    <property type="entry name" value="Bact_Secretion_Sys_Channel"/>
</dbReference>
<dbReference type="AlphaFoldDB" id="A0AAE3TBX6"/>
<evidence type="ECO:0000259" key="6">
    <source>
        <dbReference type="Pfam" id="PF00263"/>
    </source>
</evidence>
<evidence type="ECO:0000313" key="7">
    <source>
        <dbReference type="EMBL" id="MDF1611310.1"/>
    </source>
</evidence>
<keyword evidence="3" id="KW-0472">Membrane</keyword>
<dbReference type="Proteomes" id="UP001221302">
    <property type="component" value="Unassembled WGS sequence"/>
</dbReference>